<comment type="caution">
    <text evidence="1">The sequence shown here is derived from an EMBL/GenBank/DDBJ whole genome shotgun (WGS) entry which is preliminary data.</text>
</comment>
<organism evidence="1 2">
    <name type="scientific">Nocardioides marinisabuli</name>
    <dbReference type="NCBI Taxonomy" id="419476"/>
    <lineage>
        <taxon>Bacteria</taxon>
        <taxon>Bacillati</taxon>
        <taxon>Actinomycetota</taxon>
        <taxon>Actinomycetes</taxon>
        <taxon>Propionibacteriales</taxon>
        <taxon>Nocardioidaceae</taxon>
        <taxon>Nocardioides</taxon>
    </lineage>
</organism>
<keyword evidence="2" id="KW-1185">Reference proteome</keyword>
<proteinExistence type="predicted"/>
<name>A0A7Y9F1X1_9ACTN</name>
<evidence type="ECO:0008006" key="3">
    <source>
        <dbReference type="Google" id="ProtNLM"/>
    </source>
</evidence>
<evidence type="ECO:0000313" key="2">
    <source>
        <dbReference type="Proteomes" id="UP000516957"/>
    </source>
</evidence>
<dbReference type="SUPFAM" id="SSF109854">
    <property type="entry name" value="DinB/YfiT-like putative metalloenzymes"/>
    <property type="match status" value="1"/>
</dbReference>
<accession>A0A7Y9F1X1</accession>
<protein>
    <recommendedName>
        <fullName evidence="3">Mini-circle protein</fullName>
    </recommendedName>
</protein>
<dbReference type="RefSeq" id="WP_179615536.1">
    <property type="nucleotide sequence ID" value="NZ_JACCBE010000001.1"/>
</dbReference>
<sequence>MSPTPLPEIPFVADEVTAVRSFLAFYRVTLRRQAEGLTAEQLDRALAPSPMTLGGLLSHLAFVEDYWCSHVLHGAEPAEPWRSLDWAADPDRDWHRAAGQTPEQLLAAHDAAVVAADAAIDRALAVKGLDTLAALERHGSVASLRWILLHLVEEYARHAGHADLIRESIDGTTGL</sequence>
<dbReference type="Gene3D" id="1.20.120.450">
    <property type="entry name" value="dinb family like domain"/>
    <property type="match status" value="1"/>
</dbReference>
<reference evidence="1 2" key="1">
    <citation type="submission" date="2020-07" db="EMBL/GenBank/DDBJ databases">
        <title>Sequencing the genomes of 1000 actinobacteria strains.</title>
        <authorList>
            <person name="Klenk H.-P."/>
        </authorList>
    </citation>
    <scope>NUCLEOTIDE SEQUENCE [LARGE SCALE GENOMIC DNA]</scope>
    <source>
        <strain evidence="1 2">DSM 18965</strain>
    </source>
</reference>
<dbReference type="AlphaFoldDB" id="A0A7Y9F1X1"/>
<dbReference type="EMBL" id="JACCBE010000001">
    <property type="protein sequence ID" value="NYD57836.1"/>
    <property type="molecule type" value="Genomic_DNA"/>
</dbReference>
<dbReference type="InterPro" id="IPR007061">
    <property type="entry name" value="MST-like"/>
</dbReference>
<dbReference type="Proteomes" id="UP000516957">
    <property type="component" value="Unassembled WGS sequence"/>
</dbReference>
<dbReference type="Pfam" id="PF04978">
    <property type="entry name" value="MST"/>
    <property type="match status" value="1"/>
</dbReference>
<gene>
    <name evidence="1" type="ORF">BKA08_002074</name>
</gene>
<evidence type="ECO:0000313" key="1">
    <source>
        <dbReference type="EMBL" id="NYD57836.1"/>
    </source>
</evidence>
<dbReference type="InterPro" id="IPR034660">
    <property type="entry name" value="DinB/YfiT-like"/>
</dbReference>